<dbReference type="PANTHER" id="PTHR37693">
    <property type="entry name" value="PHOSPHATIDYLGLYCEROL LYSYLTRANSFERASE"/>
    <property type="match status" value="1"/>
</dbReference>
<keyword evidence="2" id="KW-1003">Cell membrane</keyword>
<feature type="transmembrane region" description="Helical" evidence="6">
    <location>
        <begin position="49"/>
        <end position="68"/>
    </location>
</feature>
<feature type="transmembrane region" description="Helical" evidence="6">
    <location>
        <begin position="89"/>
        <end position="111"/>
    </location>
</feature>
<feature type="transmembrane region" description="Helical" evidence="6">
    <location>
        <begin position="310"/>
        <end position="335"/>
    </location>
</feature>
<name>A0ABW0E8H6_9BACT</name>
<feature type="transmembrane region" description="Helical" evidence="6">
    <location>
        <begin position="123"/>
        <end position="147"/>
    </location>
</feature>
<feature type="transmembrane region" description="Helical" evidence="6">
    <location>
        <begin position="12"/>
        <end position="33"/>
    </location>
</feature>
<dbReference type="InterPro" id="IPR022791">
    <property type="entry name" value="L-PG_synthase/AglD"/>
</dbReference>
<dbReference type="Proteomes" id="UP001596161">
    <property type="component" value="Unassembled WGS sequence"/>
</dbReference>
<evidence type="ECO:0000313" key="7">
    <source>
        <dbReference type="EMBL" id="MFC5269149.1"/>
    </source>
</evidence>
<comment type="subcellular location">
    <subcellularLocation>
        <location evidence="1">Cell membrane</location>
        <topology evidence="1">Multi-pass membrane protein</topology>
    </subcellularLocation>
</comment>
<reference evidence="8" key="1">
    <citation type="journal article" date="2019" name="Int. J. Syst. Evol. Microbiol.">
        <title>The Global Catalogue of Microorganisms (GCM) 10K type strain sequencing project: providing services to taxonomists for standard genome sequencing and annotation.</title>
        <authorList>
            <consortium name="The Broad Institute Genomics Platform"/>
            <consortium name="The Broad Institute Genome Sequencing Center for Infectious Disease"/>
            <person name="Wu L."/>
            <person name="Ma J."/>
        </authorList>
    </citation>
    <scope>NUCLEOTIDE SEQUENCE [LARGE SCALE GENOMIC DNA]</scope>
    <source>
        <strain evidence="8">KACC 12602</strain>
    </source>
</reference>
<feature type="transmembrane region" description="Helical" evidence="6">
    <location>
        <begin position="168"/>
        <end position="189"/>
    </location>
</feature>
<organism evidence="7 8">
    <name type="scientific">Adhaeribacter terreus</name>
    <dbReference type="NCBI Taxonomy" id="529703"/>
    <lineage>
        <taxon>Bacteria</taxon>
        <taxon>Pseudomonadati</taxon>
        <taxon>Bacteroidota</taxon>
        <taxon>Cytophagia</taxon>
        <taxon>Cytophagales</taxon>
        <taxon>Hymenobacteraceae</taxon>
        <taxon>Adhaeribacter</taxon>
    </lineage>
</organism>
<gene>
    <name evidence="7" type="ORF">ACFPIB_00920</name>
</gene>
<evidence type="ECO:0000256" key="6">
    <source>
        <dbReference type="SAM" id="Phobius"/>
    </source>
</evidence>
<evidence type="ECO:0000313" key="8">
    <source>
        <dbReference type="Proteomes" id="UP001596161"/>
    </source>
</evidence>
<evidence type="ECO:0000256" key="5">
    <source>
        <dbReference type="ARBA" id="ARBA00023136"/>
    </source>
</evidence>
<dbReference type="RefSeq" id="WP_378015533.1">
    <property type="nucleotide sequence ID" value="NZ_JBHSKT010000001.1"/>
</dbReference>
<protein>
    <submittedName>
        <fullName evidence="7">Lysylphosphatidylglycerol synthase transmembrane domain-containing protein</fullName>
    </submittedName>
</protein>
<keyword evidence="4 6" id="KW-1133">Transmembrane helix</keyword>
<keyword evidence="5 6" id="KW-0472">Membrane</keyword>
<keyword evidence="8" id="KW-1185">Reference proteome</keyword>
<keyword evidence="3 6" id="KW-0812">Transmembrane</keyword>
<evidence type="ECO:0000256" key="2">
    <source>
        <dbReference type="ARBA" id="ARBA00022475"/>
    </source>
</evidence>
<dbReference type="Pfam" id="PF03706">
    <property type="entry name" value="LPG_synthase_TM"/>
    <property type="match status" value="1"/>
</dbReference>
<dbReference type="PANTHER" id="PTHR37693:SF1">
    <property type="entry name" value="INTEGRAL MEMBRANE PROTEIN"/>
    <property type="match status" value="1"/>
</dbReference>
<comment type="caution">
    <text evidence="7">The sequence shown here is derived from an EMBL/GenBank/DDBJ whole genome shotgun (WGS) entry which is preliminary data.</text>
</comment>
<dbReference type="EMBL" id="JBHSKT010000001">
    <property type="protein sequence ID" value="MFC5269149.1"/>
    <property type="molecule type" value="Genomic_DNA"/>
</dbReference>
<evidence type="ECO:0000256" key="3">
    <source>
        <dbReference type="ARBA" id="ARBA00022692"/>
    </source>
</evidence>
<accession>A0ABW0E8H6</accession>
<sequence length="358" mass="40790">MDLNKKSFLRHFTPAKIAIPVAIGLAVVAYMIYRDPAAQDFSRLLDAKLHWIFITFAVLIVRDFGYMYRIRHITGRFLSWKQSIDVIMLWEFASCVMPSVVGGSTIATFLLHKEGIKLGKSLAYVIVTAMLDNWYFVIVAPIILYFAKGQIFPDVDGLNFSVSSGLEFALLVSYLLITAYAIIMTYALFVNPNGVKRLLIRIFSLPLLRRWRTGAFRHGNELVWASHEIKGHSYGYWVKAILSTAFVWTARYYLINCLIAAFTDIHFHDHLLLFARNFVYKVVLMVAVTPGGAGIAEVAFPTFFGSYLGGFTAIIVLLYRIVTYYLYLILGSFFLPRWVKRVFSEEHEAAVAQTVEIR</sequence>
<evidence type="ECO:0000256" key="1">
    <source>
        <dbReference type="ARBA" id="ARBA00004651"/>
    </source>
</evidence>
<evidence type="ECO:0000256" key="4">
    <source>
        <dbReference type="ARBA" id="ARBA00022989"/>
    </source>
</evidence>
<feature type="transmembrane region" description="Helical" evidence="6">
    <location>
        <begin position="282"/>
        <end position="304"/>
    </location>
</feature>
<proteinExistence type="predicted"/>
<feature type="transmembrane region" description="Helical" evidence="6">
    <location>
        <begin position="240"/>
        <end position="262"/>
    </location>
</feature>